<organism evidence="1 2">
    <name type="scientific">Purpureocillium lilacinum</name>
    <name type="common">Paecilomyces lilacinus</name>
    <dbReference type="NCBI Taxonomy" id="33203"/>
    <lineage>
        <taxon>Eukaryota</taxon>
        <taxon>Fungi</taxon>
        <taxon>Dikarya</taxon>
        <taxon>Ascomycota</taxon>
        <taxon>Pezizomycotina</taxon>
        <taxon>Sordariomycetes</taxon>
        <taxon>Hypocreomycetidae</taxon>
        <taxon>Hypocreales</taxon>
        <taxon>Ophiocordycipitaceae</taxon>
        <taxon>Purpureocillium</taxon>
    </lineage>
</organism>
<evidence type="ECO:0000313" key="1">
    <source>
        <dbReference type="EMBL" id="KAL3953356.1"/>
    </source>
</evidence>
<dbReference type="Proteomes" id="UP001638806">
    <property type="component" value="Unassembled WGS sequence"/>
</dbReference>
<reference evidence="1" key="1">
    <citation type="submission" date="2024-12" db="EMBL/GenBank/DDBJ databases">
        <title>Comparative genomics and development of molecular markers within Purpureocillium lilacinum and among Purpureocillium species.</title>
        <authorList>
            <person name="Yeh Z.-Y."/>
            <person name="Ni N.-T."/>
            <person name="Lo P.-H."/>
            <person name="Mushyakhwo K."/>
            <person name="Lin C.-F."/>
            <person name="Nai Y.-S."/>
        </authorList>
    </citation>
    <scope>NUCLEOTIDE SEQUENCE</scope>
    <source>
        <strain evidence="1">NCHU-NPUST-175</strain>
    </source>
</reference>
<proteinExistence type="predicted"/>
<protein>
    <submittedName>
        <fullName evidence="1">Uncharacterized protein</fullName>
    </submittedName>
</protein>
<evidence type="ECO:0000313" key="2">
    <source>
        <dbReference type="Proteomes" id="UP001638806"/>
    </source>
</evidence>
<gene>
    <name evidence="1" type="ORF">ACCO45_013299</name>
</gene>
<sequence>MDPRHSLPLSQQTQTARLVPHPPHHGPSRAHGPSPIAHRDQDHSLPAARQAKAGQARPGFNAPLARQVLVLTLRLRSKALLSSPSSRLLPQPTAPRAPRQPAKERDNGHVGVCLCLCPAACPNRVSIASQRVLAASLGCRLRRRHNAITSHAPKRHRPAHAPGGPHRSTAAAAPFDGPSAAGPAPVRPSMSCHHRTRHPPPAAAAAAHDCKLLAPDHCDVPTYKRAARHLRERWLQLPRRANRQQRPCAALRVPGQHNTPAPAATRRNSIDASQPRCATAATTPPSSATPRLGAVSHVLACSSWVGGVGGCGVPSHRGNCPSRVERRLSSSRGCKPFGLSSSASSGSLHPLGMTRAPAPAPQPRAHEHGV</sequence>
<accession>A0ACC4DAG0</accession>
<dbReference type="EMBL" id="JBGNUJ010000012">
    <property type="protein sequence ID" value="KAL3953356.1"/>
    <property type="molecule type" value="Genomic_DNA"/>
</dbReference>
<keyword evidence="2" id="KW-1185">Reference proteome</keyword>
<comment type="caution">
    <text evidence="1">The sequence shown here is derived from an EMBL/GenBank/DDBJ whole genome shotgun (WGS) entry which is preliminary data.</text>
</comment>
<name>A0ACC4DAG0_PURLI</name>